<organism evidence="3 4">
    <name type="scientific">Candidatus Pullilachnospira stercoravium</name>
    <dbReference type="NCBI Taxonomy" id="2840913"/>
    <lineage>
        <taxon>Bacteria</taxon>
        <taxon>Bacillati</taxon>
        <taxon>Bacillota</taxon>
        <taxon>Clostridia</taxon>
        <taxon>Lachnospirales</taxon>
        <taxon>Lachnospiraceae</taxon>
        <taxon>Lachnospiraceae incertae sedis</taxon>
        <taxon>Candidatus Pullilachnospira</taxon>
    </lineage>
</organism>
<evidence type="ECO:0000313" key="4">
    <source>
        <dbReference type="Proteomes" id="UP000886723"/>
    </source>
</evidence>
<feature type="compositionally biased region" description="Basic and acidic residues" evidence="1">
    <location>
        <begin position="163"/>
        <end position="173"/>
    </location>
</feature>
<dbReference type="InterPro" id="IPR016181">
    <property type="entry name" value="Acyl_CoA_acyltransferase"/>
</dbReference>
<comment type="caution">
    <text evidence="3">The sequence shown here is derived from an EMBL/GenBank/DDBJ whole genome shotgun (WGS) entry which is preliminary data.</text>
</comment>
<dbReference type="Gene3D" id="3.40.630.30">
    <property type="match status" value="1"/>
</dbReference>
<dbReference type="GO" id="GO:0016747">
    <property type="term" value="F:acyltransferase activity, transferring groups other than amino-acyl groups"/>
    <property type="evidence" value="ECO:0007669"/>
    <property type="project" value="InterPro"/>
</dbReference>
<dbReference type="AlphaFoldDB" id="A0A9D1NUC8"/>
<name>A0A9D1NUC8_9FIRM</name>
<feature type="region of interest" description="Disordered" evidence="1">
    <location>
        <begin position="151"/>
        <end position="173"/>
    </location>
</feature>
<dbReference type="EMBL" id="DVON01000079">
    <property type="protein sequence ID" value="HIV12249.1"/>
    <property type="molecule type" value="Genomic_DNA"/>
</dbReference>
<gene>
    <name evidence="3" type="ORF">IAA63_03790</name>
</gene>
<accession>A0A9D1NUC8</accession>
<sequence>MKDCEILKLRDHPRWKEEASAWFASKWGIPREEYLSSMDTCLAGQVPVPQWYIVVDAGDIIAGLGVIENDFHNRKDLAPNVCAVYVEEAYRRRGIAKAMLDFVCRDLRDMGIATLYLLTDHTSFYEHCGWKFLCMVQGDGEEEMSRMYVKESGAGDGTSLNEKTPEEKKNGVK</sequence>
<dbReference type="Proteomes" id="UP000886723">
    <property type="component" value="Unassembled WGS sequence"/>
</dbReference>
<evidence type="ECO:0000256" key="1">
    <source>
        <dbReference type="SAM" id="MobiDB-lite"/>
    </source>
</evidence>
<dbReference type="SUPFAM" id="SSF55729">
    <property type="entry name" value="Acyl-CoA N-acyltransferases (Nat)"/>
    <property type="match status" value="1"/>
</dbReference>
<dbReference type="PROSITE" id="PS51186">
    <property type="entry name" value="GNAT"/>
    <property type="match status" value="1"/>
</dbReference>
<protein>
    <submittedName>
        <fullName evidence="3">GNAT family N-acetyltransferase</fullName>
    </submittedName>
</protein>
<reference evidence="3" key="1">
    <citation type="submission" date="2020-10" db="EMBL/GenBank/DDBJ databases">
        <authorList>
            <person name="Gilroy R."/>
        </authorList>
    </citation>
    <scope>NUCLEOTIDE SEQUENCE</scope>
    <source>
        <strain evidence="3">ChiBcec2-4451</strain>
    </source>
</reference>
<evidence type="ECO:0000259" key="2">
    <source>
        <dbReference type="PROSITE" id="PS51186"/>
    </source>
</evidence>
<dbReference type="Pfam" id="PF13508">
    <property type="entry name" value="Acetyltransf_7"/>
    <property type="match status" value="1"/>
</dbReference>
<proteinExistence type="predicted"/>
<feature type="domain" description="N-acetyltransferase" evidence="2">
    <location>
        <begin position="2"/>
        <end position="149"/>
    </location>
</feature>
<reference evidence="3" key="2">
    <citation type="journal article" date="2021" name="PeerJ">
        <title>Extensive microbial diversity within the chicken gut microbiome revealed by metagenomics and culture.</title>
        <authorList>
            <person name="Gilroy R."/>
            <person name="Ravi A."/>
            <person name="Getino M."/>
            <person name="Pursley I."/>
            <person name="Horton D.L."/>
            <person name="Alikhan N.F."/>
            <person name="Baker D."/>
            <person name="Gharbi K."/>
            <person name="Hall N."/>
            <person name="Watson M."/>
            <person name="Adriaenssens E.M."/>
            <person name="Foster-Nyarko E."/>
            <person name="Jarju S."/>
            <person name="Secka A."/>
            <person name="Antonio M."/>
            <person name="Oren A."/>
            <person name="Chaudhuri R.R."/>
            <person name="La Ragione R."/>
            <person name="Hildebrand F."/>
            <person name="Pallen M.J."/>
        </authorList>
    </citation>
    <scope>NUCLEOTIDE SEQUENCE</scope>
    <source>
        <strain evidence="3">ChiBcec2-4451</strain>
    </source>
</reference>
<evidence type="ECO:0000313" key="3">
    <source>
        <dbReference type="EMBL" id="HIV12249.1"/>
    </source>
</evidence>
<dbReference type="InterPro" id="IPR000182">
    <property type="entry name" value="GNAT_dom"/>
</dbReference>
<dbReference type="CDD" id="cd04301">
    <property type="entry name" value="NAT_SF"/>
    <property type="match status" value="1"/>
</dbReference>